<dbReference type="InterPro" id="IPR037041">
    <property type="entry name" value="Trigger_fac_C_sf"/>
</dbReference>
<comment type="domain">
    <text evidence="9">Consists of 3 domains; the N-terminus binds the ribosome, the middle domain has PPIase activity, while the C-terminus has intrinsic chaperone activity on its own.</text>
</comment>
<dbReference type="InterPro" id="IPR046357">
    <property type="entry name" value="PPIase_dom_sf"/>
</dbReference>
<dbReference type="GO" id="GO:0051301">
    <property type="term" value="P:cell division"/>
    <property type="evidence" value="ECO:0007669"/>
    <property type="project" value="UniProtKB-KW"/>
</dbReference>
<evidence type="ECO:0000256" key="11">
    <source>
        <dbReference type="RuleBase" id="RU003914"/>
    </source>
</evidence>
<dbReference type="PIRSF" id="PIRSF003095">
    <property type="entry name" value="Trigger_factor"/>
    <property type="match status" value="1"/>
</dbReference>
<evidence type="ECO:0000256" key="1">
    <source>
        <dbReference type="ARBA" id="ARBA00000971"/>
    </source>
</evidence>
<keyword evidence="9 11" id="KW-0131">Cell cycle</keyword>
<dbReference type="SUPFAM" id="SSF109998">
    <property type="entry name" value="Triger factor/SurA peptide-binding domain-like"/>
    <property type="match status" value="1"/>
</dbReference>
<evidence type="ECO:0000259" key="12">
    <source>
        <dbReference type="PROSITE" id="PS50059"/>
    </source>
</evidence>
<dbReference type="GO" id="GO:0015031">
    <property type="term" value="P:protein transport"/>
    <property type="evidence" value="ECO:0007669"/>
    <property type="project" value="UniProtKB-UniRule"/>
</dbReference>
<evidence type="ECO:0000256" key="2">
    <source>
        <dbReference type="ARBA" id="ARBA00005464"/>
    </source>
</evidence>
<evidence type="ECO:0000256" key="10">
    <source>
        <dbReference type="PROSITE-ProRule" id="PRU00277"/>
    </source>
</evidence>
<evidence type="ECO:0000256" key="3">
    <source>
        <dbReference type="ARBA" id="ARBA00013194"/>
    </source>
</evidence>
<evidence type="ECO:0000256" key="6">
    <source>
        <dbReference type="ARBA" id="ARBA00023186"/>
    </source>
</evidence>
<dbReference type="GO" id="GO:0043335">
    <property type="term" value="P:protein unfolding"/>
    <property type="evidence" value="ECO:0007669"/>
    <property type="project" value="TreeGrafter"/>
</dbReference>
<dbReference type="GO" id="GO:0003755">
    <property type="term" value="F:peptidyl-prolyl cis-trans isomerase activity"/>
    <property type="evidence" value="ECO:0007669"/>
    <property type="project" value="UniProtKB-UniRule"/>
</dbReference>
<keyword evidence="9" id="KW-0963">Cytoplasm</keyword>
<dbReference type="InterPro" id="IPR036611">
    <property type="entry name" value="Trigger_fac_ribosome-bd_sf"/>
</dbReference>
<dbReference type="Gene3D" id="1.10.3120.10">
    <property type="entry name" value="Trigger factor, C-terminal domain"/>
    <property type="match status" value="1"/>
</dbReference>
<dbReference type="EMBL" id="CP031517">
    <property type="protein sequence ID" value="QOS39804.1"/>
    <property type="molecule type" value="Genomic_DNA"/>
</dbReference>
<comment type="function">
    <text evidence="9">Involved in protein export. Acts as a chaperone by maintaining the newly synthesized protein in an open conformation. Functions as a peptidyl-prolyl cis-trans isomerase.</text>
</comment>
<feature type="domain" description="PPIase FKBP-type" evidence="12">
    <location>
        <begin position="173"/>
        <end position="226"/>
    </location>
</feature>
<dbReference type="HAMAP" id="MF_00303">
    <property type="entry name" value="Trigger_factor_Tig"/>
    <property type="match status" value="1"/>
</dbReference>
<dbReference type="SUPFAM" id="SSF102735">
    <property type="entry name" value="Trigger factor ribosome-binding domain"/>
    <property type="match status" value="1"/>
</dbReference>
<gene>
    <name evidence="9 14" type="primary">tig</name>
    <name evidence="14" type="ORF">DYE49_04750</name>
    <name evidence="13" type="ORF">HNP77_000855</name>
</gene>
<dbReference type="GO" id="GO:0044183">
    <property type="term" value="F:protein folding chaperone"/>
    <property type="evidence" value="ECO:0007669"/>
    <property type="project" value="TreeGrafter"/>
</dbReference>
<comment type="similarity">
    <text evidence="2 9 11">Belongs to the FKBP-type PPIase family. Tig subfamily.</text>
</comment>
<dbReference type="EMBL" id="JACHFR010000001">
    <property type="protein sequence ID" value="MBB5218511.1"/>
    <property type="molecule type" value="Genomic_DNA"/>
</dbReference>
<reference evidence="14 16" key="1">
    <citation type="submission" date="2018-08" db="EMBL/GenBank/DDBJ databases">
        <title>The first complete genome of Treponema rectale (CHPAT), a commensal spirochete of the bovine rectum.</title>
        <authorList>
            <person name="Staton G.J."/>
            <person name="Clegg S.R."/>
            <person name="Carter S.D."/>
            <person name="Radford A.D."/>
            <person name="Darby A."/>
            <person name="Hall N."/>
            <person name="Birtles R.J."/>
            <person name="Evans N.J."/>
        </authorList>
    </citation>
    <scope>NUCLEOTIDE SEQUENCE [LARGE SCALE GENOMIC DNA]</scope>
    <source>
        <strain evidence="14 16">CHPA</strain>
    </source>
</reference>
<dbReference type="Gene3D" id="3.30.70.1050">
    <property type="entry name" value="Trigger factor ribosome-binding domain"/>
    <property type="match status" value="1"/>
</dbReference>
<dbReference type="AlphaFoldDB" id="A0A7M1XJE6"/>
<dbReference type="Pfam" id="PF05697">
    <property type="entry name" value="Trigger_N"/>
    <property type="match status" value="1"/>
</dbReference>
<dbReference type="KEGG" id="trc:DYE49_04750"/>
<comment type="subcellular location">
    <subcellularLocation>
        <location evidence="9">Cytoplasm</location>
    </subcellularLocation>
    <text evidence="9">About half TF is bound to the ribosome near the polypeptide exit tunnel while the other half is free in the cytoplasm.</text>
</comment>
<evidence type="ECO:0000313" key="13">
    <source>
        <dbReference type="EMBL" id="MBB5218511.1"/>
    </source>
</evidence>
<dbReference type="GO" id="GO:0005737">
    <property type="term" value="C:cytoplasm"/>
    <property type="evidence" value="ECO:0007669"/>
    <property type="project" value="UniProtKB-SubCell"/>
</dbReference>
<dbReference type="InterPro" id="IPR008881">
    <property type="entry name" value="Trigger_fac_ribosome-bd_bac"/>
</dbReference>
<dbReference type="GO" id="GO:0043022">
    <property type="term" value="F:ribosome binding"/>
    <property type="evidence" value="ECO:0007669"/>
    <property type="project" value="TreeGrafter"/>
</dbReference>
<dbReference type="SUPFAM" id="SSF54534">
    <property type="entry name" value="FKBP-like"/>
    <property type="match status" value="1"/>
</dbReference>
<accession>A0A7M1XJE6</accession>
<dbReference type="GO" id="GO:0051083">
    <property type="term" value="P:'de novo' cotranslational protein folding"/>
    <property type="evidence" value="ECO:0007669"/>
    <property type="project" value="TreeGrafter"/>
</dbReference>
<evidence type="ECO:0000256" key="5">
    <source>
        <dbReference type="ARBA" id="ARBA00023110"/>
    </source>
</evidence>
<keyword evidence="5 9" id="KW-0697">Rotamase</keyword>
<dbReference type="PROSITE" id="PS50059">
    <property type="entry name" value="FKBP_PPIASE"/>
    <property type="match status" value="1"/>
</dbReference>
<evidence type="ECO:0000256" key="8">
    <source>
        <dbReference type="ARBA" id="ARBA00029986"/>
    </source>
</evidence>
<dbReference type="Proteomes" id="UP000578697">
    <property type="component" value="Unassembled WGS sequence"/>
</dbReference>
<dbReference type="EC" id="5.2.1.8" evidence="3 9"/>
<keyword evidence="15" id="KW-1185">Reference proteome</keyword>
<evidence type="ECO:0000256" key="4">
    <source>
        <dbReference type="ARBA" id="ARBA00016902"/>
    </source>
</evidence>
<comment type="catalytic activity">
    <reaction evidence="1 9 10">
        <text>[protein]-peptidylproline (omega=180) = [protein]-peptidylproline (omega=0)</text>
        <dbReference type="Rhea" id="RHEA:16237"/>
        <dbReference type="Rhea" id="RHEA-COMP:10747"/>
        <dbReference type="Rhea" id="RHEA-COMP:10748"/>
        <dbReference type="ChEBI" id="CHEBI:83833"/>
        <dbReference type="ChEBI" id="CHEBI:83834"/>
        <dbReference type="EC" id="5.2.1.8"/>
    </reaction>
</comment>
<evidence type="ECO:0000313" key="14">
    <source>
        <dbReference type="EMBL" id="QOS39804.1"/>
    </source>
</evidence>
<evidence type="ECO:0000256" key="9">
    <source>
        <dbReference type="HAMAP-Rule" id="MF_00303"/>
    </source>
</evidence>
<dbReference type="InterPro" id="IPR008880">
    <property type="entry name" value="Trigger_fac_C"/>
</dbReference>
<evidence type="ECO:0000256" key="7">
    <source>
        <dbReference type="ARBA" id="ARBA00023235"/>
    </source>
</evidence>
<proteinExistence type="inferred from homology"/>
<sequence>MKVTKEFTRIENSAVKLTATVSKEDVAEGYKKTLAKYSKNLQLPGFRKGHVPASVLEQKYGDSLKIESIGDIIDESLNEIFKEEDAKDIRPLPYSQPRLENDKMPEFDSSKDLTYTVIYDVFPKVEVTNFKGITVKEPQVKVGDEELNNELKAIQERNAMVIDKKDGDPVEKENIVTVDYKELNEDGSTVEGSERQDFVFTVGSGENIYKFDDEILGMKKNDTKEFSKTFAADDADKDLAGKTKKISVTVKAVKVRNLPELDDDLAQDVNEKFKTLEDLKKDIMLNLETAKNRKIAEIKNQSLLDQLVEKNPIELPASMVAAEKESRWNMMAQQFRTSPEQLEKMVVASGQSKDAMLDQWTGNSEKMLKSRLIVDTLLREKNISVTPEEIEAQYEKIASENGMTVEEVKDHYKDPKTKEYLIDDTKENKLFDELYKEVKVEKGDKMTFADLFKNER</sequence>
<dbReference type="NCBIfam" id="TIGR00115">
    <property type="entry name" value="tig"/>
    <property type="match status" value="1"/>
</dbReference>
<keyword evidence="6 9" id="KW-0143">Chaperone</keyword>
<dbReference type="Pfam" id="PF00254">
    <property type="entry name" value="FKBP_C"/>
    <property type="match status" value="1"/>
</dbReference>
<dbReference type="Pfam" id="PF05698">
    <property type="entry name" value="Trigger_C"/>
    <property type="match status" value="1"/>
</dbReference>
<dbReference type="Gene3D" id="3.10.50.40">
    <property type="match status" value="1"/>
</dbReference>
<dbReference type="PANTHER" id="PTHR30560">
    <property type="entry name" value="TRIGGER FACTOR CHAPERONE AND PEPTIDYL-PROLYL CIS/TRANS ISOMERASE"/>
    <property type="match status" value="1"/>
</dbReference>
<dbReference type="PANTHER" id="PTHR30560:SF3">
    <property type="entry name" value="TRIGGER FACTOR-LIKE PROTEIN TIG, CHLOROPLASTIC"/>
    <property type="match status" value="1"/>
</dbReference>
<organism evidence="14 16">
    <name type="scientific">Treponema rectale</name>
    <dbReference type="NCBI Taxonomy" id="744512"/>
    <lineage>
        <taxon>Bacteria</taxon>
        <taxon>Pseudomonadati</taxon>
        <taxon>Spirochaetota</taxon>
        <taxon>Spirochaetia</taxon>
        <taxon>Spirochaetales</taxon>
        <taxon>Treponemataceae</taxon>
        <taxon>Treponema</taxon>
    </lineage>
</organism>
<evidence type="ECO:0000313" key="16">
    <source>
        <dbReference type="Proteomes" id="UP000593591"/>
    </source>
</evidence>
<dbReference type="InterPro" id="IPR001179">
    <property type="entry name" value="PPIase_FKBP_dom"/>
</dbReference>
<dbReference type="InterPro" id="IPR005215">
    <property type="entry name" value="Trig_fac"/>
</dbReference>
<protein>
    <recommendedName>
        <fullName evidence="4 9">Trigger factor</fullName>
        <shortName evidence="9">TF</shortName>
        <ecNumber evidence="3 9">5.2.1.8</ecNumber>
    </recommendedName>
    <alternativeName>
        <fullName evidence="8 9">PPIase</fullName>
    </alternativeName>
</protein>
<keyword evidence="7 9" id="KW-0413">Isomerase</keyword>
<name>A0A7M1XJE6_9SPIR</name>
<evidence type="ECO:0000313" key="15">
    <source>
        <dbReference type="Proteomes" id="UP000578697"/>
    </source>
</evidence>
<dbReference type="RefSeq" id="WP_184651928.1">
    <property type="nucleotide sequence ID" value="NZ_JACHFR010000001.1"/>
</dbReference>
<reference evidence="13 15" key="2">
    <citation type="submission" date="2020-08" db="EMBL/GenBank/DDBJ databases">
        <title>Genomic Encyclopedia of Type Strains, Phase IV (KMG-IV): sequencing the most valuable type-strain genomes for metagenomic binning, comparative biology and taxonomic classification.</title>
        <authorList>
            <person name="Goeker M."/>
        </authorList>
    </citation>
    <scope>NUCLEOTIDE SEQUENCE [LARGE SCALE GENOMIC DNA]</scope>
    <source>
        <strain evidence="13 15">DSM 103679</strain>
    </source>
</reference>
<keyword evidence="9 11" id="KW-0132">Cell division</keyword>
<dbReference type="Proteomes" id="UP000593591">
    <property type="component" value="Chromosome"/>
</dbReference>
<dbReference type="InterPro" id="IPR027304">
    <property type="entry name" value="Trigger_fact/SurA_dom_sf"/>
</dbReference>